<evidence type="ECO:0000256" key="1">
    <source>
        <dbReference type="SAM" id="MobiDB-lite"/>
    </source>
</evidence>
<evidence type="ECO:0000256" key="2">
    <source>
        <dbReference type="SAM" id="SignalP"/>
    </source>
</evidence>
<feature type="compositionally biased region" description="Polar residues" evidence="1">
    <location>
        <begin position="35"/>
        <end position="44"/>
    </location>
</feature>
<evidence type="ECO:0000313" key="5">
    <source>
        <dbReference type="Proteomes" id="UP001179600"/>
    </source>
</evidence>
<gene>
    <name evidence="4" type="ORF">PML95_02970</name>
</gene>
<dbReference type="InterPro" id="IPR027994">
    <property type="entry name" value="WxL_dom"/>
</dbReference>
<dbReference type="RefSeq" id="WP_272163563.1">
    <property type="nucleotide sequence ID" value="NZ_CP116507.1"/>
</dbReference>
<evidence type="ECO:0000259" key="3">
    <source>
        <dbReference type="Pfam" id="PF13731"/>
    </source>
</evidence>
<proteinExistence type="predicted"/>
<feature type="chain" id="PRO_5042259391" evidence="2">
    <location>
        <begin position="28"/>
        <end position="258"/>
    </location>
</feature>
<accession>A0AAE9XFR5</accession>
<dbReference type="AlphaFoldDB" id="A0AAE9XFR5"/>
<name>A0AAE9XFR5_9ENTE</name>
<sequence>MKKSQKILGTVLLSTMVLTALPTHSFAATKDYNTTGKVQFSEPQSPVDPLDPEEPEKEKPVVPENPGTPTSGPLSIDFASSLDFGKITNEQPANNATVLKGFAKGQVLTTGMTGGKETVANYVQVTDHRSLNASDQPKGWKLSVKQVGNFKYSTLDDLGTGTKITFNNAKIENEKNNNSAIPSVVKSSFEIQPGTSQKVVGAKVGEGWDTWTYHFGTKSTAAKSIELEVPYSEVKTAIPEKTYQTSIVWTIDDTPENP</sequence>
<reference evidence="4" key="1">
    <citation type="submission" date="2023-01" db="EMBL/GenBank/DDBJ databases">
        <title>Oxazolidinone resistance genes in florfenicol resistant enterococci from beef cattle and veal calves at slaughter.</title>
        <authorList>
            <person name="Biggel M."/>
        </authorList>
    </citation>
    <scope>NUCLEOTIDE SEQUENCE</scope>
    <source>
        <strain evidence="4">K204-1</strain>
    </source>
</reference>
<evidence type="ECO:0000313" key="4">
    <source>
        <dbReference type="EMBL" id="WCG23218.1"/>
    </source>
</evidence>
<feature type="domain" description="WxL" evidence="3">
    <location>
        <begin position="28"/>
        <end position="255"/>
    </location>
</feature>
<dbReference type="Pfam" id="PF13731">
    <property type="entry name" value="WxL"/>
    <property type="match status" value="1"/>
</dbReference>
<protein>
    <submittedName>
        <fullName evidence="4">WxL domain-containing protein</fullName>
    </submittedName>
</protein>
<feature type="region of interest" description="Disordered" evidence="1">
    <location>
        <begin position="35"/>
        <end position="72"/>
    </location>
</feature>
<feature type="signal peptide" evidence="2">
    <location>
        <begin position="1"/>
        <end position="27"/>
    </location>
</feature>
<keyword evidence="2" id="KW-0732">Signal</keyword>
<organism evidence="4 5">
    <name type="scientific">Vagococcus lutrae</name>
    <dbReference type="NCBI Taxonomy" id="81947"/>
    <lineage>
        <taxon>Bacteria</taxon>
        <taxon>Bacillati</taxon>
        <taxon>Bacillota</taxon>
        <taxon>Bacilli</taxon>
        <taxon>Lactobacillales</taxon>
        <taxon>Enterococcaceae</taxon>
        <taxon>Vagococcus</taxon>
    </lineage>
</organism>
<dbReference type="EMBL" id="CP116507">
    <property type="protein sequence ID" value="WCG23218.1"/>
    <property type="molecule type" value="Genomic_DNA"/>
</dbReference>
<dbReference type="Proteomes" id="UP001179600">
    <property type="component" value="Chromosome"/>
</dbReference>